<proteinExistence type="inferred from homology"/>
<name>A0A3M7QFN9_BRAPC</name>
<dbReference type="EMBL" id="REGN01006372">
    <property type="protein sequence ID" value="RNA09755.1"/>
    <property type="molecule type" value="Genomic_DNA"/>
</dbReference>
<keyword evidence="3" id="KW-0689">Ribosomal protein</keyword>
<dbReference type="Proteomes" id="UP000276133">
    <property type="component" value="Unassembled WGS sequence"/>
</dbReference>
<reference evidence="8 9" key="1">
    <citation type="journal article" date="2018" name="Sci. Rep.">
        <title>Genomic signatures of local adaptation to the degree of environmental predictability in rotifers.</title>
        <authorList>
            <person name="Franch-Gras L."/>
            <person name="Hahn C."/>
            <person name="Garcia-Roger E.M."/>
            <person name="Carmona M.J."/>
            <person name="Serra M."/>
            <person name="Gomez A."/>
        </authorList>
    </citation>
    <scope>NUCLEOTIDE SEQUENCE [LARGE SCALE GENOMIC DNA]</scope>
    <source>
        <strain evidence="8">HYR1</strain>
    </source>
</reference>
<evidence type="ECO:0000256" key="1">
    <source>
        <dbReference type="ARBA" id="ARBA00003362"/>
    </source>
</evidence>
<dbReference type="Gene3D" id="1.10.10.1410">
    <property type="match status" value="1"/>
</dbReference>
<feature type="compositionally biased region" description="Low complexity" evidence="7">
    <location>
        <begin position="65"/>
        <end position="85"/>
    </location>
</feature>
<dbReference type="PANTHER" id="PTHR21141:SF5">
    <property type="entry name" value="LARGE RIBOSOMAL SUBUNIT PROTEIN P2"/>
    <property type="match status" value="1"/>
</dbReference>
<dbReference type="OrthoDB" id="1227494at2759"/>
<comment type="similarity">
    <text evidence="2">Belongs to the eukaryotic ribosomal protein P1/P2 family.</text>
</comment>
<organism evidence="8 9">
    <name type="scientific">Brachionus plicatilis</name>
    <name type="common">Marine rotifer</name>
    <name type="synonym">Brachionus muelleri</name>
    <dbReference type="NCBI Taxonomy" id="10195"/>
    <lineage>
        <taxon>Eukaryota</taxon>
        <taxon>Metazoa</taxon>
        <taxon>Spiralia</taxon>
        <taxon>Gnathifera</taxon>
        <taxon>Rotifera</taxon>
        <taxon>Eurotatoria</taxon>
        <taxon>Monogononta</taxon>
        <taxon>Pseudotrocha</taxon>
        <taxon>Ploima</taxon>
        <taxon>Brachionidae</taxon>
        <taxon>Brachionus</taxon>
    </lineage>
</organism>
<dbReference type="GO" id="GO:0022625">
    <property type="term" value="C:cytosolic large ribosomal subunit"/>
    <property type="evidence" value="ECO:0007669"/>
    <property type="project" value="InterPro"/>
</dbReference>
<dbReference type="FunFam" id="1.10.10.1410:FF:000002">
    <property type="entry name" value="60S acidic ribosomal protein P2"/>
    <property type="match status" value="1"/>
</dbReference>
<evidence type="ECO:0000313" key="9">
    <source>
        <dbReference type="Proteomes" id="UP000276133"/>
    </source>
</evidence>
<gene>
    <name evidence="8" type="ORF">BpHYR1_011435</name>
</gene>
<dbReference type="InterPro" id="IPR027534">
    <property type="entry name" value="Ribosomal_P1/P2"/>
</dbReference>
<dbReference type="PANTHER" id="PTHR21141">
    <property type="entry name" value="60S ACIDIC RIBOSOMAL PROTEIN FAMILY MEMBER"/>
    <property type="match status" value="1"/>
</dbReference>
<comment type="function">
    <text evidence="1">Plays an important role in the elongation step of protein synthesis.</text>
</comment>
<evidence type="ECO:0000256" key="7">
    <source>
        <dbReference type="SAM" id="MobiDB-lite"/>
    </source>
</evidence>
<evidence type="ECO:0000256" key="6">
    <source>
        <dbReference type="ARBA" id="ARBA00035443"/>
    </source>
</evidence>
<evidence type="ECO:0000256" key="2">
    <source>
        <dbReference type="ARBA" id="ARBA00005436"/>
    </source>
</evidence>
<sequence>MRYVAAYLLAALAGNESPDASSIEKILNSVGVKVEQANVQKVINELRGKSIEELIKEGTSKLASVPAAPAGASASAPAAASNAPAAKKEEPKKEEKKEESEDEDMGFGLFD</sequence>
<comment type="caution">
    <text evidence="8">The sequence shown here is derived from an EMBL/GenBank/DDBJ whole genome shotgun (WGS) entry which is preliminary data.</text>
</comment>
<feature type="compositionally biased region" description="Basic and acidic residues" evidence="7">
    <location>
        <begin position="86"/>
        <end position="99"/>
    </location>
</feature>
<dbReference type="InterPro" id="IPR044076">
    <property type="entry name" value="Ribosomal_P2"/>
</dbReference>
<dbReference type="STRING" id="10195.A0A3M7QFN9"/>
<evidence type="ECO:0000256" key="4">
    <source>
        <dbReference type="ARBA" id="ARBA00023274"/>
    </source>
</evidence>
<keyword evidence="9" id="KW-1185">Reference proteome</keyword>
<evidence type="ECO:0000256" key="5">
    <source>
        <dbReference type="ARBA" id="ARBA00035301"/>
    </source>
</evidence>
<accession>A0A3M7QFN9</accession>
<dbReference type="GO" id="GO:0002182">
    <property type="term" value="P:cytoplasmic translational elongation"/>
    <property type="evidence" value="ECO:0007669"/>
    <property type="project" value="InterPro"/>
</dbReference>
<dbReference type="Pfam" id="PF00428">
    <property type="entry name" value="Ribosomal_60s"/>
    <property type="match status" value="1"/>
</dbReference>
<dbReference type="GO" id="GO:0003735">
    <property type="term" value="F:structural constituent of ribosome"/>
    <property type="evidence" value="ECO:0007669"/>
    <property type="project" value="InterPro"/>
</dbReference>
<protein>
    <recommendedName>
        <fullName evidence="5">Large ribosomal subunit protein P2</fullName>
    </recommendedName>
    <alternativeName>
        <fullName evidence="6">60S acidic ribosomal protein P2</fullName>
    </alternativeName>
</protein>
<dbReference type="CDD" id="cd05833">
    <property type="entry name" value="Ribosomal_P2"/>
    <property type="match status" value="1"/>
</dbReference>
<evidence type="ECO:0000256" key="3">
    <source>
        <dbReference type="ARBA" id="ARBA00022980"/>
    </source>
</evidence>
<keyword evidence="4" id="KW-0687">Ribonucleoprotein</keyword>
<dbReference type="InterPro" id="IPR038716">
    <property type="entry name" value="P1/P2_N_sf"/>
</dbReference>
<dbReference type="HAMAP" id="MF_01478">
    <property type="entry name" value="Ribosomal_L12_arch"/>
    <property type="match status" value="1"/>
</dbReference>
<evidence type="ECO:0000313" key="8">
    <source>
        <dbReference type="EMBL" id="RNA09755.1"/>
    </source>
</evidence>
<feature type="region of interest" description="Disordered" evidence="7">
    <location>
        <begin position="65"/>
        <end position="111"/>
    </location>
</feature>
<dbReference type="AlphaFoldDB" id="A0A3M7QFN9"/>